<evidence type="ECO:0000259" key="7">
    <source>
        <dbReference type="Pfam" id="PF14322"/>
    </source>
</evidence>
<dbReference type="Pfam" id="PF07980">
    <property type="entry name" value="SusD_RagB"/>
    <property type="match status" value="1"/>
</dbReference>
<feature type="domain" description="SusD-like N-terminal" evidence="7">
    <location>
        <begin position="60"/>
        <end position="226"/>
    </location>
</feature>
<name>A0A1M4TM80_9BACE</name>
<dbReference type="Gene3D" id="1.25.40.390">
    <property type="match status" value="1"/>
</dbReference>
<gene>
    <name evidence="8" type="ORF">SAMN05444349_102171</name>
</gene>
<keyword evidence="9" id="KW-1185">Reference proteome</keyword>
<feature type="domain" description="RagB/SusD" evidence="6">
    <location>
        <begin position="350"/>
        <end position="650"/>
    </location>
</feature>
<dbReference type="PROSITE" id="PS51257">
    <property type="entry name" value="PROKAR_LIPOPROTEIN"/>
    <property type="match status" value="1"/>
</dbReference>
<evidence type="ECO:0000256" key="2">
    <source>
        <dbReference type="ARBA" id="ARBA00006275"/>
    </source>
</evidence>
<dbReference type="Pfam" id="PF14322">
    <property type="entry name" value="SusD-like_3"/>
    <property type="match status" value="1"/>
</dbReference>
<dbReference type="InterPro" id="IPR033985">
    <property type="entry name" value="SusD-like_N"/>
</dbReference>
<evidence type="ECO:0000256" key="3">
    <source>
        <dbReference type="ARBA" id="ARBA00022729"/>
    </source>
</evidence>
<dbReference type="SUPFAM" id="SSF48452">
    <property type="entry name" value="TPR-like"/>
    <property type="match status" value="1"/>
</dbReference>
<evidence type="ECO:0000313" key="9">
    <source>
        <dbReference type="Proteomes" id="UP000184436"/>
    </source>
</evidence>
<evidence type="ECO:0000256" key="4">
    <source>
        <dbReference type="ARBA" id="ARBA00023136"/>
    </source>
</evidence>
<accession>A0A1M4TM80</accession>
<comment type="subcellular location">
    <subcellularLocation>
        <location evidence="1">Cell outer membrane</location>
    </subcellularLocation>
</comment>
<comment type="similarity">
    <text evidence="2">Belongs to the SusD family.</text>
</comment>
<organism evidence="8 9">
    <name type="scientific">Bacteroides faecichinchillae</name>
    <dbReference type="NCBI Taxonomy" id="871325"/>
    <lineage>
        <taxon>Bacteria</taxon>
        <taxon>Pseudomonadati</taxon>
        <taxon>Bacteroidota</taxon>
        <taxon>Bacteroidia</taxon>
        <taxon>Bacteroidales</taxon>
        <taxon>Bacteroidaceae</taxon>
        <taxon>Bacteroides</taxon>
    </lineage>
</organism>
<sequence>MKKLIFNIIAIGTIFMLSSCADYLNVDKYFYDQLSLDSAFAKKIYVDGWLANAYEGMNFMAEFKERYRWGSDDLINPDEKAMQNGNYSADDPLDNMDGRGAAGTMYKVYETVRKASTFIDNVGRCPELTLTEVSDYTAQAHFLRAYAYWSLLRRYGPIPLIPKEGLDVNLSYETLSLPRSKFDDIINFINEDLELAAVNLPVRRTINNMGHPTKGAALTLRARVLLYAASPLFNGNTDLFNMKDNVGNQLINQTYDEGKWARAAAAAKDVMELNQYSLNIIKPSATTIMPPHHAEYSDKEFPNGWADVDPYASYKSIFDGTILGSKNDELIFTRTNEGHNTIRGLVESCIPRTLNGGNKIGVSQKMVDAYYMNDGRTIQEGKADGYYQERGFTTSSTEYPFLPAKVSLQYANREPRFYASIAYNGSIWECESANESKYRRQQLFYYKNENDGKLGFKEDLPLSGIGFKKFYNPEDALTTGGYVVNKTEPSMRYAEVLLIYAEALNELTTTHNVVTYNGNSTTISRDIEEMRYALKQIRFRAGLPDFKDDIYADQGELRTRIKRERQIEFLGENAFRFLDNRRWKDAMVEENMPLMGCNINISYDEDKIQLYYVPTAITSMPKNFEQKMYFFPIPTEELKRNVNMTQNPGWQ</sequence>
<dbReference type="EMBL" id="FQVD01000002">
    <property type="protein sequence ID" value="SHE45484.1"/>
    <property type="molecule type" value="Genomic_DNA"/>
</dbReference>
<keyword evidence="5" id="KW-0998">Cell outer membrane</keyword>
<evidence type="ECO:0000259" key="6">
    <source>
        <dbReference type="Pfam" id="PF07980"/>
    </source>
</evidence>
<dbReference type="GO" id="GO:0009279">
    <property type="term" value="C:cell outer membrane"/>
    <property type="evidence" value="ECO:0007669"/>
    <property type="project" value="UniProtKB-SubCell"/>
</dbReference>
<keyword evidence="4" id="KW-0472">Membrane</keyword>
<dbReference type="Proteomes" id="UP000184436">
    <property type="component" value="Unassembled WGS sequence"/>
</dbReference>
<reference evidence="8 9" key="1">
    <citation type="submission" date="2016-11" db="EMBL/GenBank/DDBJ databases">
        <authorList>
            <person name="Jaros S."/>
            <person name="Januszkiewicz K."/>
            <person name="Wedrychowicz H."/>
        </authorList>
    </citation>
    <scope>NUCLEOTIDE SEQUENCE [LARGE SCALE GENOMIC DNA]</scope>
    <source>
        <strain evidence="8 9">DSM 26883</strain>
    </source>
</reference>
<evidence type="ECO:0000313" key="8">
    <source>
        <dbReference type="EMBL" id="SHE45484.1"/>
    </source>
</evidence>
<protein>
    <submittedName>
        <fullName evidence="8">Starch-binding associating with outer membrane</fullName>
    </submittedName>
</protein>
<proteinExistence type="inferred from homology"/>
<dbReference type="STRING" id="871325.SAMN05444349_102171"/>
<dbReference type="InterPro" id="IPR011990">
    <property type="entry name" value="TPR-like_helical_dom_sf"/>
</dbReference>
<evidence type="ECO:0000256" key="1">
    <source>
        <dbReference type="ARBA" id="ARBA00004442"/>
    </source>
</evidence>
<evidence type="ECO:0000256" key="5">
    <source>
        <dbReference type="ARBA" id="ARBA00023237"/>
    </source>
</evidence>
<keyword evidence="3" id="KW-0732">Signal</keyword>
<dbReference type="InterPro" id="IPR012944">
    <property type="entry name" value="SusD_RagB_dom"/>
</dbReference>
<dbReference type="AlphaFoldDB" id="A0A1M4TM80"/>
<dbReference type="RefSeq" id="WP_025073684.1">
    <property type="nucleotide sequence ID" value="NZ_FQVD01000002.1"/>
</dbReference>
<dbReference type="OrthoDB" id="724176at2"/>